<dbReference type="CDD" id="cd19941">
    <property type="entry name" value="TIL"/>
    <property type="match status" value="2"/>
</dbReference>
<feature type="compositionally biased region" description="Polar residues" evidence="2">
    <location>
        <begin position="961"/>
        <end position="971"/>
    </location>
</feature>
<feature type="compositionally biased region" description="Polar residues" evidence="2">
    <location>
        <begin position="932"/>
        <end position="952"/>
    </location>
</feature>
<feature type="region of interest" description="Disordered" evidence="2">
    <location>
        <begin position="580"/>
        <end position="621"/>
    </location>
</feature>
<dbReference type="InterPro" id="IPR036084">
    <property type="entry name" value="Ser_inhib-like_sf"/>
</dbReference>
<feature type="compositionally biased region" description="Polar residues" evidence="2">
    <location>
        <begin position="854"/>
        <end position="863"/>
    </location>
</feature>
<sequence>LKCNGDFVYKSAISCINTCDNPTAEQNCQDPPIDGCTCPSNTYLNGDKCVTIDKCGSCRLNTKTGNLNIAYGDVYPRGDCIDSQKCEKDNRIFKLVSVKSFKSCLEDEWCKPNKLGIYECAKKPGYCSCIGSGDPHYYTPDGADIHFMGTCKYTLWKSTIPNDKCKFRCGYLLPTNDNSPFRICRVSSTLNFTKLFQSCEYDVSVSSAGNVSCQTLEAAALACSQKGFLVNWRTENICPLTCKDGMVYSTSVSCINTCMNKNADQNCLDPPTDGCACPKNTYLSRDQCVTEDKCGFCRIGGSNILNNLSLGDTYPQGDCIDSQRCDNVSGNLVLVNVPAAKPCSGKCEKNNFGIYYCKTYNTSASETKTESVTQPKLPDSKVLTTVSLAPGTFVSTPVASPANTPYKTIKQGISVTTSSLPEDITNELGTSETIPEKTTKANPFPSDKSYTDHYSGPTSTENSGNFVQSTSEPEKITKLNYFETTSEKLTPDEMTTVRVVQEDDRLTLTPNSSNTDMPESQSVLETTTLPSDMEETTIDGSDMLEDSTAISDKTTESNPYDVILTSPRASTQGGQVLLETSSSTKTRGGSYITTPISYERSTEKGENLEIDPTSTETNVPASTNAMDTDLLITTPNALDSEQATVFETEPDTTTTSNINESQYFTGDSTSQSTNVPKQPSLISDETLTDATTTNDISPADKESTRGPTTETQKGDTTSESNIVPTQASLITTEMQALKTTEMLAEDSTVNDIIPVDTESSRGNTTENTGDTTTYTLPITEEIQVETTTMNDKTTPLHESSTPQSITIPKESEDSDETTSQSNTVPPQASTITDKIQAEATTANSISPADKKSSLRSTPETPEGTTAYFNLITKEQQVETSTINDQTTQLPMSSTEQLITTPKESEDSAETSGSNTVPTQTSDITDEILAEVTTANDNGPINKESSAETTTESPKAGATEMIDSTQPATTAWEQTEDQYTTVEMKDKTTNVGSKSANKTAPGPTDILPTKAKIEGSLNAKQNGDTILIQTTVQGLFSVTGASLNEDHVPREPYGIRLIGRAFTDPVKTSVTTTELTFY</sequence>
<dbReference type="Proteomes" id="UP000266721">
    <property type="component" value="Unassembled WGS sequence"/>
</dbReference>
<keyword evidence="5" id="KW-1185">Reference proteome</keyword>
<organism evidence="4 5">
    <name type="scientific">Mytilus galloprovincialis</name>
    <name type="common">Mediterranean mussel</name>
    <dbReference type="NCBI Taxonomy" id="29158"/>
    <lineage>
        <taxon>Eukaryota</taxon>
        <taxon>Metazoa</taxon>
        <taxon>Spiralia</taxon>
        <taxon>Lophotrochozoa</taxon>
        <taxon>Mollusca</taxon>
        <taxon>Bivalvia</taxon>
        <taxon>Autobranchia</taxon>
        <taxon>Pteriomorphia</taxon>
        <taxon>Mytilida</taxon>
        <taxon>Mytiloidea</taxon>
        <taxon>Mytilidae</taxon>
        <taxon>Mytilinae</taxon>
        <taxon>Mytilus</taxon>
    </lineage>
</organism>
<feature type="compositionally biased region" description="Polar residues" evidence="2">
    <location>
        <begin position="988"/>
        <end position="997"/>
    </location>
</feature>
<feature type="region of interest" description="Disordered" evidence="2">
    <location>
        <begin position="984"/>
        <end position="1007"/>
    </location>
</feature>
<feature type="compositionally biased region" description="Polar residues" evidence="2">
    <location>
        <begin position="456"/>
        <end position="471"/>
    </location>
</feature>
<dbReference type="EMBL" id="KV581602">
    <property type="protein sequence ID" value="OPL33764.1"/>
    <property type="molecule type" value="Genomic_DNA"/>
</dbReference>
<name>A0A3L5TV07_MYTGA</name>
<evidence type="ECO:0000256" key="1">
    <source>
        <dbReference type="ARBA" id="ARBA00023157"/>
    </source>
</evidence>
<evidence type="ECO:0000313" key="5">
    <source>
        <dbReference type="Proteomes" id="UP000266721"/>
    </source>
</evidence>
<comment type="caution">
    <text evidence="4">The sequence shown here is derived from an EMBL/GenBank/DDBJ whole genome shotgun (WGS) entry which is preliminary data.</text>
</comment>
<dbReference type="InterPro" id="IPR014853">
    <property type="entry name" value="VWF/SSPO/ZAN-like_Cys-rich_dom"/>
</dbReference>
<feature type="domain" description="VWF/SSPO/Zonadhesin-like cysteine-rich" evidence="3">
    <location>
        <begin position="162"/>
        <end position="239"/>
    </location>
</feature>
<feature type="region of interest" description="Disordered" evidence="2">
    <location>
        <begin position="646"/>
        <end position="722"/>
    </location>
</feature>
<dbReference type="SMART" id="SM00832">
    <property type="entry name" value="C8"/>
    <property type="match status" value="1"/>
</dbReference>
<evidence type="ECO:0000259" key="3">
    <source>
        <dbReference type="SMART" id="SM00832"/>
    </source>
</evidence>
<feature type="compositionally biased region" description="Polar residues" evidence="2">
    <location>
        <begin position="786"/>
        <end position="806"/>
    </location>
</feature>
<proteinExistence type="predicted"/>
<feature type="region of interest" description="Disordered" evidence="2">
    <location>
        <begin position="878"/>
        <end position="971"/>
    </location>
</feature>
<feature type="compositionally biased region" description="Polar residues" evidence="2">
    <location>
        <begin position="580"/>
        <end position="596"/>
    </location>
</feature>
<gene>
    <name evidence="4" type="ORF">AM593_01961</name>
</gene>
<feature type="compositionally biased region" description="Polar residues" evidence="2">
    <location>
        <begin position="705"/>
        <end position="722"/>
    </location>
</feature>
<evidence type="ECO:0000256" key="2">
    <source>
        <dbReference type="SAM" id="MobiDB-lite"/>
    </source>
</evidence>
<dbReference type="InterPro" id="IPR050780">
    <property type="entry name" value="Mucin_vWF_Thrombospondin_sf"/>
</dbReference>
<dbReference type="Gene3D" id="2.10.25.10">
    <property type="entry name" value="Laminin"/>
    <property type="match status" value="2"/>
</dbReference>
<feature type="compositionally biased region" description="Polar residues" evidence="2">
    <location>
        <begin position="612"/>
        <end position="621"/>
    </location>
</feature>
<keyword evidence="1" id="KW-1015">Disulfide bond</keyword>
<dbReference type="PANTHER" id="PTHR11339">
    <property type="entry name" value="EXTRACELLULAR MATRIX GLYCOPROTEIN RELATED"/>
    <property type="match status" value="1"/>
</dbReference>
<feature type="non-terminal residue" evidence="4">
    <location>
        <position position="1"/>
    </location>
</feature>
<dbReference type="AlphaFoldDB" id="A0A3L5TV07"/>
<dbReference type="SUPFAM" id="SSF57567">
    <property type="entry name" value="Serine protease inhibitors"/>
    <property type="match status" value="2"/>
</dbReference>
<feature type="compositionally biased region" description="Polar residues" evidence="2">
    <location>
        <begin position="909"/>
        <end position="922"/>
    </location>
</feature>
<feature type="region of interest" description="Disordered" evidence="2">
    <location>
        <begin position="786"/>
        <end position="863"/>
    </location>
</feature>
<feature type="compositionally biased region" description="Polar residues" evidence="2">
    <location>
        <begin position="656"/>
        <end position="696"/>
    </location>
</feature>
<feature type="compositionally biased region" description="Polar residues" evidence="2">
    <location>
        <begin position="820"/>
        <end position="846"/>
    </location>
</feature>
<evidence type="ECO:0000313" key="4">
    <source>
        <dbReference type="EMBL" id="OPL33764.1"/>
    </source>
</evidence>
<feature type="region of interest" description="Disordered" evidence="2">
    <location>
        <begin position="423"/>
        <end position="472"/>
    </location>
</feature>
<protein>
    <recommendedName>
        <fullName evidence="3">VWF/SSPO/Zonadhesin-like cysteine-rich domain-containing protein</fullName>
    </recommendedName>
</protein>
<accession>A0A3L5TV07</accession>
<reference evidence="4 5" key="1">
    <citation type="journal article" date="2016" name="PLoS ONE">
        <title>A First Insight into the Genome of the Filter-Feeder Mussel Mytilus galloprovincialis.</title>
        <authorList>
            <person name="Murgarella M."/>
            <person name="Puiu D."/>
            <person name="Novoa B."/>
            <person name="Figueras A."/>
            <person name="Posada D."/>
            <person name="Canchaya C."/>
        </authorList>
    </citation>
    <scope>NUCLEOTIDE SEQUENCE [LARGE SCALE GENOMIC DNA]</scope>
    <source>
        <tissue evidence="4">Muscle</tissue>
    </source>
</reference>
<feature type="compositionally biased region" description="Low complexity" evidence="2">
    <location>
        <begin position="646"/>
        <end position="655"/>
    </location>
</feature>
<feature type="compositionally biased region" description="Polar residues" evidence="2">
    <location>
        <begin position="878"/>
        <end position="901"/>
    </location>
</feature>